<dbReference type="UniPathway" id="UPA00148"/>
<dbReference type="RefSeq" id="WP_090366625.1">
    <property type="nucleotide sequence ID" value="NZ_FNEM01000013.1"/>
</dbReference>
<keyword evidence="5" id="KW-0949">S-adenosyl-L-methionine</keyword>
<dbReference type="EMBL" id="FNEM01000013">
    <property type="protein sequence ID" value="SDJ79001.1"/>
    <property type="molecule type" value="Genomic_DNA"/>
</dbReference>
<dbReference type="PANTHER" id="PTHR43182">
    <property type="entry name" value="COBALT-PRECORRIN-6B C(15)-METHYLTRANSFERASE (DECARBOXYLATING)"/>
    <property type="match status" value="1"/>
</dbReference>
<evidence type="ECO:0000313" key="7">
    <source>
        <dbReference type="EMBL" id="SDJ79001.1"/>
    </source>
</evidence>
<evidence type="ECO:0000256" key="5">
    <source>
        <dbReference type="ARBA" id="ARBA00022691"/>
    </source>
</evidence>
<keyword evidence="2" id="KW-0169">Cobalamin biosynthesis</keyword>
<organism evidence="7 8">
    <name type="scientific">Ferrimonas sediminum</name>
    <dbReference type="NCBI Taxonomy" id="718193"/>
    <lineage>
        <taxon>Bacteria</taxon>
        <taxon>Pseudomonadati</taxon>
        <taxon>Pseudomonadota</taxon>
        <taxon>Gammaproteobacteria</taxon>
        <taxon>Alteromonadales</taxon>
        <taxon>Ferrimonadaceae</taxon>
        <taxon>Ferrimonas</taxon>
    </lineage>
</organism>
<dbReference type="GO" id="GO:0009236">
    <property type="term" value="P:cobalamin biosynthetic process"/>
    <property type="evidence" value="ECO:0007669"/>
    <property type="project" value="UniProtKB-UniPathway"/>
</dbReference>
<dbReference type="Pfam" id="PF00590">
    <property type="entry name" value="TP_methylase"/>
    <property type="match status" value="1"/>
</dbReference>
<proteinExistence type="predicted"/>
<dbReference type="Proteomes" id="UP000199527">
    <property type="component" value="Unassembled WGS sequence"/>
</dbReference>
<dbReference type="AlphaFoldDB" id="A0A1G8WLE4"/>
<dbReference type="InterPro" id="IPR035996">
    <property type="entry name" value="4pyrrol_Methylase_sf"/>
</dbReference>
<dbReference type="InterPro" id="IPR014777">
    <property type="entry name" value="4pyrrole_Mease_sub1"/>
</dbReference>
<dbReference type="InterPro" id="IPR014776">
    <property type="entry name" value="4pyrrole_Mease_sub2"/>
</dbReference>
<evidence type="ECO:0000256" key="3">
    <source>
        <dbReference type="ARBA" id="ARBA00022603"/>
    </source>
</evidence>
<keyword evidence="8" id="KW-1185">Reference proteome</keyword>
<name>A0A1G8WLE4_9GAMM</name>
<dbReference type="CDD" id="cd11644">
    <property type="entry name" value="Precorrin-6Y-MT"/>
    <property type="match status" value="1"/>
</dbReference>
<gene>
    <name evidence="7" type="ORF">SAMN04488540_113101</name>
</gene>
<dbReference type="CDD" id="cd02440">
    <property type="entry name" value="AdoMet_MTases"/>
    <property type="match status" value="1"/>
</dbReference>
<dbReference type="GO" id="GO:0032259">
    <property type="term" value="P:methylation"/>
    <property type="evidence" value="ECO:0007669"/>
    <property type="project" value="UniProtKB-KW"/>
</dbReference>
<dbReference type="NCBIfam" id="TIGR02469">
    <property type="entry name" value="CbiT"/>
    <property type="match status" value="1"/>
</dbReference>
<evidence type="ECO:0000256" key="1">
    <source>
        <dbReference type="ARBA" id="ARBA00004953"/>
    </source>
</evidence>
<protein>
    <submittedName>
        <fullName evidence="7">Precorrin-6Y C5,15-methyltransferase (Decarboxylating)</fullName>
    </submittedName>
</protein>
<dbReference type="SUPFAM" id="SSF53335">
    <property type="entry name" value="S-adenosyl-L-methionine-dependent methyltransferases"/>
    <property type="match status" value="1"/>
</dbReference>
<dbReference type="InterPro" id="IPR014008">
    <property type="entry name" value="Cbl_synth_MTase_CbiT"/>
</dbReference>
<dbReference type="InterPro" id="IPR050714">
    <property type="entry name" value="Cobalamin_biosynth_MTase"/>
</dbReference>
<evidence type="ECO:0000256" key="2">
    <source>
        <dbReference type="ARBA" id="ARBA00022573"/>
    </source>
</evidence>
<evidence type="ECO:0000256" key="4">
    <source>
        <dbReference type="ARBA" id="ARBA00022679"/>
    </source>
</evidence>
<dbReference type="Gene3D" id="3.40.50.150">
    <property type="entry name" value="Vaccinia Virus protein VP39"/>
    <property type="match status" value="1"/>
</dbReference>
<reference evidence="8" key="1">
    <citation type="submission" date="2016-10" db="EMBL/GenBank/DDBJ databases">
        <authorList>
            <person name="Varghese N."/>
            <person name="Submissions S."/>
        </authorList>
    </citation>
    <scope>NUCLEOTIDE SEQUENCE [LARGE SCALE GENOMIC DNA]</scope>
    <source>
        <strain evidence="8">DSM 23317</strain>
    </source>
</reference>
<keyword evidence="3 7" id="KW-0489">Methyltransferase</keyword>
<dbReference type="InterPro" id="IPR012818">
    <property type="entry name" value="CbiE"/>
</dbReference>
<dbReference type="SUPFAM" id="SSF53790">
    <property type="entry name" value="Tetrapyrrole methylase"/>
    <property type="match status" value="1"/>
</dbReference>
<dbReference type="Gene3D" id="3.40.1010.10">
    <property type="entry name" value="Cobalt-precorrin-4 Transmethylase, Domain 1"/>
    <property type="match status" value="1"/>
</dbReference>
<sequence>MTGRIRLIGIGDDGCLSLTSRAINAIAEAEVLAGSPRHLAFFPQFQGQTLTLTTPLEGYLEAVFAAAGEQEVCVLASGDPLLYGIGTRLHAYAEALPTPPELECIPSLSSVQLACAQLGWTAQETQLLSVHGRPLDGVVAQLQQGQQFALLTDSDNTPTAIAQHLLNFDEGHWQLHLCEAMGGPAQRVRPFSVAELARGDAGDTAPLNLLLLRRTDPARWGGLGLHSQDEDFLKRTPQRGLITKAPVRAVAVANLNLHADAVVWDIGAGSGSVGIEAAKLAWKGRSFAIECNPECFFQLEGNRLAHRVDHLSLIRGRAPEALAPLPAPDAVFCGGSRGEMEPIIDAVMARLTPGGRFVLSAVTLESVAEIHRLCQSRQLDPRMLMINCAQSRPLAHYTRYQSDNPIHLFIIEKKAKSQ</sequence>
<evidence type="ECO:0000313" key="8">
    <source>
        <dbReference type="Proteomes" id="UP000199527"/>
    </source>
</evidence>
<keyword evidence="4 7" id="KW-0808">Transferase</keyword>
<dbReference type="PIRSF" id="PIRSF036428">
    <property type="entry name" value="CobL"/>
    <property type="match status" value="1"/>
</dbReference>
<comment type="pathway">
    <text evidence="1">Cofactor biosynthesis; adenosylcobalamin biosynthesis.</text>
</comment>
<dbReference type="OrthoDB" id="9787825at2"/>
<dbReference type="InterPro" id="IPR029063">
    <property type="entry name" value="SAM-dependent_MTases_sf"/>
</dbReference>
<dbReference type="GO" id="GO:0008276">
    <property type="term" value="F:protein methyltransferase activity"/>
    <property type="evidence" value="ECO:0007669"/>
    <property type="project" value="InterPro"/>
</dbReference>
<accession>A0A1G8WLE4</accession>
<feature type="domain" description="Tetrapyrrole methylase" evidence="6">
    <location>
        <begin position="6"/>
        <end position="197"/>
    </location>
</feature>
<dbReference type="Gene3D" id="3.30.950.10">
    <property type="entry name" value="Methyltransferase, Cobalt-precorrin-4 Transmethylase, Domain 2"/>
    <property type="match status" value="1"/>
</dbReference>
<dbReference type="PANTHER" id="PTHR43182:SF1">
    <property type="entry name" value="COBALT-PRECORRIN-7 C(5)-METHYLTRANSFERASE"/>
    <property type="match status" value="1"/>
</dbReference>
<dbReference type="InterPro" id="IPR000878">
    <property type="entry name" value="4pyrrol_Mease"/>
</dbReference>
<dbReference type="NCBIfam" id="TIGR02467">
    <property type="entry name" value="CbiE"/>
    <property type="match status" value="1"/>
</dbReference>
<evidence type="ECO:0000259" key="6">
    <source>
        <dbReference type="Pfam" id="PF00590"/>
    </source>
</evidence>
<dbReference type="InterPro" id="IPR006365">
    <property type="entry name" value="Cbl_synth_CobL"/>
</dbReference>